<keyword evidence="1" id="KW-0732">Signal</keyword>
<dbReference type="AlphaFoldDB" id="A0A7V0XG53"/>
<comment type="caution">
    <text evidence="2">The sequence shown here is derived from an EMBL/GenBank/DDBJ whole genome shotgun (WGS) entry which is preliminary data.</text>
</comment>
<accession>A0A7V0XG53</accession>
<dbReference type="Proteomes" id="UP000885672">
    <property type="component" value="Unassembled WGS sequence"/>
</dbReference>
<dbReference type="EMBL" id="DSBX01000346">
    <property type="protein sequence ID" value="HDR00402.1"/>
    <property type="molecule type" value="Genomic_DNA"/>
</dbReference>
<gene>
    <name evidence="2" type="ORF">ENN51_08995</name>
</gene>
<organism evidence="2">
    <name type="scientific">candidate division WOR-3 bacterium</name>
    <dbReference type="NCBI Taxonomy" id="2052148"/>
    <lineage>
        <taxon>Bacteria</taxon>
        <taxon>Bacteria division WOR-3</taxon>
    </lineage>
</organism>
<protein>
    <submittedName>
        <fullName evidence="2">Uncharacterized protein</fullName>
    </submittedName>
</protein>
<sequence>MLTALLTLTLIALPLPGEAPTALPFFGGAADGPDAAGYVIVPAETTGYAWIVNEESGVVRGGMRYGFLSSHRFWTRYAGFLRFALNSLPARTVITSVELDYYQYYHESGQPSLIPRAFNYNNTARIMIARIDSGPPLSSSHVPHDGWNRFTFGPTGIGIVDSCWYHSRWLAVGFAHVGYGVGHAYGYDAVPQFQPYLRIGYLTAYPDVGTAMLIEPADTVV</sequence>
<reference evidence="2" key="1">
    <citation type="journal article" date="2020" name="mSystems">
        <title>Genome- and Community-Level Interaction Insights into Carbon Utilization and Element Cycling Functions of Hydrothermarchaeota in Hydrothermal Sediment.</title>
        <authorList>
            <person name="Zhou Z."/>
            <person name="Liu Y."/>
            <person name="Xu W."/>
            <person name="Pan J."/>
            <person name="Luo Z.H."/>
            <person name="Li M."/>
        </authorList>
    </citation>
    <scope>NUCLEOTIDE SEQUENCE [LARGE SCALE GENOMIC DNA]</scope>
    <source>
        <strain evidence="2">SpSt-1182</strain>
    </source>
</reference>
<evidence type="ECO:0000313" key="2">
    <source>
        <dbReference type="EMBL" id="HDR00402.1"/>
    </source>
</evidence>
<feature type="signal peptide" evidence="1">
    <location>
        <begin position="1"/>
        <end position="19"/>
    </location>
</feature>
<feature type="chain" id="PRO_5031321136" evidence="1">
    <location>
        <begin position="20"/>
        <end position="221"/>
    </location>
</feature>
<proteinExistence type="predicted"/>
<evidence type="ECO:0000256" key="1">
    <source>
        <dbReference type="SAM" id="SignalP"/>
    </source>
</evidence>
<feature type="non-terminal residue" evidence="2">
    <location>
        <position position="221"/>
    </location>
</feature>
<name>A0A7V0XG53_UNCW3</name>